<dbReference type="Proteomes" id="UP000708208">
    <property type="component" value="Unassembled WGS sequence"/>
</dbReference>
<keyword evidence="3" id="KW-1185">Reference proteome</keyword>
<reference evidence="2" key="1">
    <citation type="submission" date="2021-06" db="EMBL/GenBank/DDBJ databases">
        <authorList>
            <person name="Hodson N. C."/>
            <person name="Mongue J. A."/>
            <person name="Jaron S. K."/>
        </authorList>
    </citation>
    <scope>NUCLEOTIDE SEQUENCE</scope>
</reference>
<accession>A0A8J2JGC3</accession>
<organism evidence="2 3">
    <name type="scientific">Allacma fusca</name>
    <dbReference type="NCBI Taxonomy" id="39272"/>
    <lineage>
        <taxon>Eukaryota</taxon>
        <taxon>Metazoa</taxon>
        <taxon>Ecdysozoa</taxon>
        <taxon>Arthropoda</taxon>
        <taxon>Hexapoda</taxon>
        <taxon>Collembola</taxon>
        <taxon>Symphypleona</taxon>
        <taxon>Sminthuridae</taxon>
        <taxon>Allacma</taxon>
    </lineage>
</organism>
<feature type="signal peptide" evidence="1">
    <location>
        <begin position="1"/>
        <end position="17"/>
    </location>
</feature>
<proteinExistence type="predicted"/>
<dbReference type="GO" id="GO:0015179">
    <property type="term" value="F:L-amino acid transmembrane transporter activity"/>
    <property type="evidence" value="ECO:0007669"/>
    <property type="project" value="TreeGrafter"/>
</dbReference>
<gene>
    <name evidence="2" type="ORF">AFUS01_LOCUS7671</name>
</gene>
<evidence type="ECO:0000256" key="1">
    <source>
        <dbReference type="SAM" id="SignalP"/>
    </source>
</evidence>
<sequence length="54" mass="5678">PLTTVFYILINLAYLSALDKDTLVKSTAVAVDVGDKTLGGAKFLIPLLVALSTI</sequence>
<evidence type="ECO:0000313" key="3">
    <source>
        <dbReference type="Proteomes" id="UP000708208"/>
    </source>
</evidence>
<feature type="chain" id="PRO_5035320367" evidence="1">
    <location>
        <begin position="18"/>
        <end position="54"/>
    </location>
</feature>
<feature type="non-terminal residue" evidence="2">
    <location>
        <position position="1"/>
    </location>
</feature>
<dbReference type="PANTHER" id="PTHR11785:SF512">
    <property type="entry name" value="SOBREMESA, ISOFORM B"/>
    <property type="match status" value="1"/>
</dbReference>
<evidence type="ECO:0000313" key="2">
    <source>
        <dbReference type="EMBL" id="CAG7718267.1"/>
    </source>
</evidence>
<dbReference type="EMBL" id="CAJVCH010052115">
    <property type="protein sequence ID" value="CAG7718267.1"/>
    <property type="molecule type" value="Genomic_DNA"/>
</dbReference>
<protein>
    <submittedName>
        <fullName evidence="2">Uncharacterized protein</fullName>
    </submittedName>
</protein>
<keyword evidence="1" id="KW-0732">Signal</keyword>
<dbReference type="OrthoDB" id="5982228at2759"/>
<dbReference type="InterPro" id="IPR050598">
    <property type="entry name" value="AminoAcid_Transporter"/>
</dbReference>
<dbReference type="AlphaFoldDB" id="A0A8J2JGC3"/>
<name>A0A8J2JGC3_9HEXA</name>
<dbReference type="PANTHER" id="PTHR11785">
    <property type="entry name" value="AMINO ACID TRANSPORTER"/>
    <property type="match status" value="1"/>
</dbReference>
<comment type="caution">
    <text evidence="2">The sequence shown here is derived from an EMBL/GenBank/DDBJ whole genome shotgun (WGS) entry which is preliminary data.</text>
</comment>
<feature type="non-terminal residue" evidence="2">
    <location>
        <position position="54"/>
    </location>
</feature>